<name>A0A518D8C7_9BACT</name>
<evidence type="ECO:0000256" key="6">
    <source>
        <dbReference type="ARBA" id="ARBA00022777"/>
    </source>
</evidence>
<dbReference type="InterPro" id="IPR037528">
    <property type="entry name" value="ArgB"/>
</dbReference>
<dbReference type="KEGG" id="pnd:Pla175_10790"/>
<dbReference type="UniPathway" id="UPA00068">
    <property type="reaction ID" value="UER00107"/>
</dbReference>
<dbReference type="PANTHER" id="PTHR23342">
    <property type="entry name" value="N-ACETYLGLUTAMATE SYNTHASE"/>
    <property type="match status" value="1"/>
</dbReference>
<evidence type="ECO:0000256" key="8">
    <source>
        <dbReference type="ARBA" id="ARBA00048141"/>
    </source>
</evidence>
<dbReference type="FunFam" id="3.40.1160.10:FF:000004">
    <property type="entry name" value="Acetylglutamate kinase"/>
    <property type="match status" value="1"/>
</dbReference>
<accession>A0A518D8C7</accession>
<evidence type="ECO:0000256" key="5">
    <source>
        <dbReference type="ARBA" id="ARBA00022741"/>
    </source>
</evidence>
<keyword evidence="6 9" id="KW-0418">Kinase</keyword>
<reference evidence="11 12" key="1">
    <citation type="submission" date="2019-02" db="EMBL/GenBank/DDBJ databases">
        <title>Deep-cultivation of Planctomycetes and their phenomic and genomic characterization uncovers novel biology.</title>
        <authorList>
            <person name="Wiegand S."/>
            <person name="Jogler M."/>
            <person name="Boedeker C."/>
            <person name="Pinto D."/>
            <person name="Vollmers J."/>
            <person name="Rivas-Marin E."/>
            <person name="Kohn T."/>
            <person name="Peeters S.H."/>
            <person name="Heuer A."/>
            <person name="Rast P."/>
            <person name="Oberbeckmann S."/>
            <person name="Bunk B."/>
            <person name="Jeske O."/>
            <person name="Meyerdierks A."/>
            <person name="Storesund J.E."/>
            <person name="Kallscheuer N."/>
            <person name="Luecker S."/>
            <person name="Lage O.M."/>
            <person name="Pohl T."/>
            <person name="Merkel B.J."/>
            <person name="Hornburger P."/>
            <person name="Mueller R.-W."/>
            <person name="Bruemmer F."/>
            <person name="Labrenz M."/>
            <person name="Spormann A.M."/>
            <person name="Op den Camp H."/>
            <person name="Overmann J."/>
            <person name="Amann R."/>
            <person name="Jetten M.S.M."/>
            <person name="Mascher T."/>
            <person name="Medema M.H."/>
            <person name="Devos D.P."/>
            <person name="Kaster A.-K."/>
            <person name="Ovreas L."/>
            <person name="Rohde M."/>
            <person name="Galperin M.Y."/>
            <person name="Jogler C."/>
        </authorList>
    </citation>
    <scope>NUCLEOTIDE SEQUENCE [LARGE SCALE GENOMIC DNA]</scope>
    <source>
        <strain evidence="11 12">Pla175</strain>
    </source>
</reference>
<keyword evidence="9" id="KW-0963">Cytoplasm</keyword>
<evidence type="ECO:0000256" key="7">
    <source>
        <dbReference type="ARBA" id="ARBA00022840"/>
    </source>
</evidence>
<dbReference type="AlphaFoldDB" id="A0A518D8C7"/>
<dbReference type="InterPro" id="IPR004662">
    <property type="entry name" value="AcgluKinase_fam"/>
</dbReference>
<dbReference type="PANTHER" id="PTHR23342:SF0">
    <property type="entry name" value="N-ACETYLGLUTAMATE SYNTHASE, MITOCHONDRIAL"/>
    <property type="match status" value="1"/>
</dbReference>
<dbReference type="NCBIfam" id="TIGR00761">
    <property type="entry name" value="argB"/>
    <property type="match status" value="1"/>
</dbReference>
<evidence type="ECO:0000313" key="11">
    <source>
        <dbReference type="EMBL" id="QDU87713.1"/>
    </source>
</evidence>
<keyword evidence="12" id="KW-1185">Reference proteome</keyword>
<comment type="subcellular location">
    <subcellularLocation>
        <location evidence="9">Cytoplasm</location>
    </subcellularLocation>
</comment>
<proteinExistence type="inferred from homology"/>
<feature type="binding site" evidence="9">
    <location>
        <position position="194"/>
    </location>
    <ligand>
        <name>substrate</name>
    </ligand>
</feature>
<comment type="function">
    <text evidence="9">Catalyzes the ATP-dependent phosphorylation of N-acetyl-L-glutamate.</text>
</comment>
<feature type="binding site" evidence="9">
    <location>
        <begin position="64"/>
        <end position="65"/>
    </location>
    <ligand>
        <name>substrate</name>
    </ligand>
</feature>
<keyword evidence="2 9" id="KW-0055">Arginine biosynthesis</keyword>
<dbReference type="InterPro" id="IPR001048">
    <property type="entry name" value="Asp/Glu/Uridylate_kinase"/>
</dbReference>
<evidence type="ECO:0000259" key="10">
    <source>
        <dbReference type="Pfam" id="PF00696"/>
    </source>
</evidence>
<dbReference type="SUPFAM" id="SSF53633">
    <property type="entry name" value="Carbamate kinase-like"/>
    <property type="match status" value="1"/>
</dbReference>
<evidence type="ECO:0000256" key="3">
    <source>
        <dbReference type="ARBA" id="ARBA00022605"/>
    </source>
</evidence>
<dbReference type="GO" id="GO:0003991">
    <property type="term" value="F:acetylglutamate kinase activity"/>
    <property type="evidence" value="ECO:0007669"/>
    <property type="project" value="UniProtKB-UniRule"/>
</dbReference>
<comment type="similarity">
    <text evidence="9">Belongs to the acetylglutamate kinase family. ArgB subfamily.</text>
</comment>
<keyword evidence="7 9" id="KW-0067">ATP-binding</keyword>
<dbReference type="GO" id="GO:0042450">
    <property type="term" value="P:L-arginine biosynthetic process via ornithine"/>
    <property type="evidence" value="ECO:0007669"/>
    <property type="project" value="UniProtKB-UniRule"/>
</dbReference>
<comment type="pathway">
    <text evidence="1 9">Amino-acid biosynthesis; L-arginine biosynthesis; N(2)-acetyl-L-ornithine from L-glutamate: step 2/4.</text>
</comment>
<evidence type="ECO:0000256" key="2">
    <source>
        <dbReference type="ARBA" id="ARBA00022571"/>
    </source>
</evidence>
<dbReference type="EMBL" id="CP036291">
    <property type="protein sequence ID" value="QDU87713.1"/>
    <property type="molecule type" value="Genomic_DNA"/>
</dbReference>
<dbReference type="InterPro" id="IPR001057">
    <property type="entry name" value="Glu/AcGlu_kinase"/>
</dbReference>
<keyword evidence="4 9" id="KW-0808">Transferase</keyword>
<keyword evidence="5 9" id="KW-0547">Nucleotide-binding</keyword>
<dbReference type="InterPro" id="IPR041727">
    <property type="entry name" value="NAGK-C"/>
</dbReference>
<dbReference type="PIRSF" id="PIRSF000728">
    <property type="entry name" value="NAGK"/>
    <property type="match status" value="1"/>
</dbReference>
<evidence type="ECO:0000256" key="1">
    <source>
        <dbReference type="ARBA" id="ARBA00004828"/>
    </source>
</evidence>
<dbReference type="EC" id="2.7.2.8" evidence="9"/>
<organism evidence="11 12">
    <name type="scientific">Pirellulimonas nuda</name>
    <dbReference type="NCBI Taxonomy" id="2528009"/>
    <lineage>
        <taxon>Bacteria</taxon>
        <taxon>Pseudomonadati</taxon>
        <taxon>Planctomycetota</taxon>
        <taxon>Planctomycetia</taxon>
        <taxon>Pirellulales</taxon>
        <taxon>Lacipirellulaceae</taxon>
        <taxon>Pirellulimonas</taxon>
    </lineage>
</organism>
<dbReference type="GO" id="GO:0005737">
    <property type="term" value="C:cytoplasm"/>
    <property type="evidence" value="ECO:0007669"/>
    <property type="project" value="UniProtKB-SubCell"/>
</dbReference>
<evidence type="ECO:0000313" key="12">
    <source>
        <dbReference type="Proteomes" id="UP000317429"/>
    </source>
</evidence>
<protein>
    <recommendedName>
        <fullName evidence="9">Acetylglutamate kinase</fullName>
        <ecNumber evidence="9">2.7.2.8</ecNumber>
    </recommendedName>
    <alternativeName>
        <fullName evidence="9">N-acetyl-L-glutamate 5-phosphotransferase</fullName>
    </alternativeName>
    <alternativeName>
        <fullName evidence="9">NAG kinase</fullName>
        <shortName evidence="9">NAGK</shortName>
    </alternativeName>
</protein>
<feature type="domain" description="Aspartate/glutamate/uridylate kinase" evidence="10">
    <location>
        <begin position="24"/>
        <end position="276"/>
    </location>
</feature>
<feature type="binding site" evidence="9">
    <location>
        <position position="86"/>
    </location>
    <ligand>
        <name>substrate</name>
    </ligand>
</feature>
<dbReference type="GO" id="GO:0005524">
    <property type="term" value="F:ATP binding"/>
    <property type="evidence" value="ECO:0007669"/>
    <property type="project" value="UniProtKB-UniRule"/>
</dbReference>
<dbReference type="Proteomes" id="UP000317429">
    <property type="component" value="Chromosome"/>
</dbReference>
<dbReference type="Gene3D" id="3.40.1160.10">
    <property type="entry name" value="Acetylglutamate kinase-like"/>
    <property type="match status" value="1"/>
</dbReference>
<feature type="site" description="Transition state stabilizer" evidence="9">
    <location>
        <position position="257"/>
    </location>
</feature>
<dbReference type="OrthoDB" id="9803155at2"/>
<sequence>MIEAIQKADVLIEAMGWIRQFRDKVTVIKLGGSVMEDDDALRHLLVDIVFMETVGMRPVVVHGGGAAISRAMAAAGLEARFVQGRRYTDPATLKIVEKVLAGEINESIAARIEEFGGRAMPLNFAGETDNNILYGEPITLTGDDGEPVDLGAVGHVTRVDRDVLDNLCYAGQVPVIPSMCVVDDGKPGAGGKLNVNADTAAMAVAQAMGAEKLVFLSDINGVRRDKNDPDSLIHSLDGAEARRLIASGAIEAGMIPKVEACLETLDKGVRKVHIIDGRLRHSLLLEIYTNCGVGTEIVSDPV</sequence>
<dbReference type="CDD" id="cd04250">
    <property type="entry name" value="AAK_NAGK-C"/>
    <property type="match status" value="1"/>
</dbReference>
<evidence type="ECO:0000256" key="4">
    <source>
        <dbReference type="ARBA" id="ARBA00022679"/>
    </source>
</evidence>
<keyword evidence="3 9" id="KW-0028">Amino-acid biosynthesis</keyword>
<dbReference type="PRINTS" id="PR00474">
    <property type="entry name" value="GLU5KINASE"/>
</dbReference>
<gene>
    <name evidence="9 11" type="primary">argB</name>
    <name evidence="11" type="ORF">Pla175_10790</name>
</gene>
<feature type="site" description="Transition state stabilizer" evidence="9">
    <location>
        <position position="29"/>
    </location>
</feature>
<evidence type="ECO:0000256" key="9">
    <source>
        <dbReference type="HAMAP-Rule" id="MF_00082"/>
    </source>
</evidence>
<dbReference type="Pfam" id="PF00696">
    <property type="entry name" value="AA_kinase"/>
    <property type="match status" value="1"/>
</dbReference>
<dbReference type="InterPro" id="IPR036393">
    <property type="entry name" value="AceGlu_kinase-like_sf"/>
</dbReference>
<dbReference type="HAMAP" id="MF_00082">
    <property type="entry name" value="ArgB"/>
    <property type="match status" value="1"/>
</dbReference>
<comment type="catalytic activity">
    <reaction evidence="8 9">
        <text>N-acetyl-L-glutamate + ATP = N-acetyl-L-glutamyl 5-phosphate + ADP</text>
        <dbReference type="Rhea" id="RHEA:14629"/>
        <dbReference type="ChEBI" id="CHEBI:30616"/>
        <dbReference type="ChEBI" id="CHEBI:44337"/>
        <dbReference type="ChEBI" id="CHEBI:57936"/>
        <dbReference type="ChEBI" id="CHEBI:456216"/>
        <dbReference type="EC" id="2.7.2.8"/>
    </reaction>
</comment>